<reference evidence="2" key="1">
    <citation type="submission" date="2016-10" db="EMBL/GenBank/DDBJ databases">
        <authorList>
            <person name="Benchimol M."/>
            <person name="Almeida L.G."/>
            <person name="Vasconcelos A.T."/>
            <person name="Perreira-Neves A."/>
            <person name="Rosa I.A."/>
            <person name="Tasca T."/>
            <person name="Bogo M.R."/>
            <person name="de Souza W."/>
        </authorList>
    </citation>
    <scope>NUCLEOTIDE SEQUENCE [LARGE SCALE GENOMIC DNA]</scope>
    <source>
        <strain evidence="2">K</strain>
    </source>
</reference>
<protein>
    <submittedName>
        <fullName evidence="2">Uncharacterized protein</fullName>
    </submittedName>
</protein>
<evidence type="ECO:0000256" key="1">
    <source>
        <dbReference type="SAM" id="MobiDB-lite"/>
    </source>
</evidence>
<proteinExistence type="predicted"/>
<dbReference type="Gene3D" id="1.10.30.10">
    <property type="entry name" value="High mobility group box domain"/>
    <property type="match status" value="1"/>
</dbReference>
<dbReference type="AlphaFoldDB" id="A0A1J4KUP7"/>
<feature type="region of interest" description="Disordered" evidence="1">
    <location>
        <begin position="23"/>
        <end position="60"/>
    </location>
</feature>
<dbReference type="GeneID" id="94849257"/>
<dbReference type="Proteomes" id="UP000179807">
    <property type="component" value="Unassembled WGS sequence"/>
</dbReference>
<dbReference type="InterPro" id="IPR036910">
    <property type="entry name" value="HMG_box_dom_sf"/>
</dbReference>
<evidence type="ECO:0000313" key="2">
    <source>
        <dbReference type="EMBL" id="OHT14616.1"/>
    </source>
</evidence>
<sequence>MNSIRYDPYTPIDEFYEAVLSDYKNQNQEEKQKHSATKTHDEPKKASKTNKKKNAPELDPFQLYVKTQLKLRKEEFKNTSVKNRNRAFAHEWNIMSNEEKQKIIEQSGHFRK</sequence>
<keyword evidence="3" id="KW-1185">Reference proteome</keyword>
<dbReference type="SUPFAM" id="SSF47095">
    <property type="entry name" value="HMG-box"/>
    <property type="match status" value="1"/>
</dbReference>
<accession>A0A1J4KUP7</accession>
<comment type="caution">
    <text evidence="2">The sequence shown here is derived from an EMBL/GenBank/DDBJ whole genome shotgun (WGS) entry which is preliminary data.</text>
</comment>
<name>A0A1J4KUP7_9EUKA</name>
<dbReference type="VEuPathDB" id="TrichDB:TRFO_42939"/>
<dbReference type="RefSeq" id="XP_068367752.1">
    <property type="nucleotide sequence ID" value="XM_068514553.1"/>
</dbReference>
<gene>
    <name evidence="2" type="ORF">TRFO_42939</name>
</gene>
<dbReference type="CDD" id="cd00084">
    <property type="entry name" value="HMG-box_SF"/>
    <property type="match status" value="1"/>
</dbReference>
<feature type="compositionally biased region" description="Basic and acidic residues" evidence="1">
    <location>
        <begin position="27"/>
        <end position="45"/>
    </location>
</feature>
<evidence type="ECO:0000313" key="3">
    <source>
        <dbReference type="Proteomes" id="UP000179807"/>
    </source>
</evidence>
<organism evidence="2 3">
    <name type="scientific">Tritrichomonas foetus</name>
    <dbReference type="NCBI Taxonomy" id="1144522"/>
    <lineage>
        <taxon>Eukaryota</taxon>
        <taxon>Metamonada</taxon>
        <taxon>Parabasalia</taxon>
        <taxon>Tritrichomonadida</taxon>
        <taxon>Tritrichomonadidae</taxon>
        <taxon>Tritrichomonas</taxon>
    </lineage>
</organism>
<dbReference type="EMBL" id="MLAK01000336">
    <property type="protein sequence ID" value="OHT14616.1"/>
    <property type="molecule type" value="Genomic_DNA"/>
</dbReference>